<reference evidence="1" key="1">
    <citation type="submission" date="2022-07" db="EMBL/GenBank/DDBJ databases">
        <title>Description and genome-wide analysis of Profundicola chukchiensis gen. nov., sp. nov., marine bacteria isolated from bottom sediments of the Chukchi Sea.</title>
        <authorList>
            <person name="Romanenko L."/>
            <person name="Otstavnykh N."/>
            <person name="Kurilenko V."/>
            <person name="Eremeev V."/>
            <person name="Velansky P."/>
            <person name="Mikhailov V."/>
            <person name="Isaeva M."/>
        </authorList>
    </citation>
    <scope>NUCLEOTIDE SEQUENCE</scope>
    <source>
        <strain evidence="1">KMM 9713</strain>
    </source>
</reference>
<comment type="caution">
    <text evidence="1">The sequence shown here is derived from an EMBL/GenBank/DDBJ whole genome shotgun (WGS) entry which is preliminary data.</text>
</comment>
<organism evidence="1 2">
    <name type="scientific">Profundicola chukchiensis</name>
    <dbReference type="NCBI Taxonomy" id="2961959"/>
    <lineage>
        <taxon>Bacteria</taxon>
        <taxon>Pseudomonadati</taxon>
        <taxon>Bacteroidota</taxon>
        <taxon>Flavobacteriia</taxon>
        <taxon>Flavobacteriales</taxon>
        <taxon>Weeksellaceae</taxon>
        <taxon>Profundicola</taxon>
    </lineage>
</organism>
<gene>
    <name evidence="1" type="ORF">NMK71_09910</name>
</gene>
<accession>A0A9X4MZU5</accession>
<dbReference type="EMBL" id="JANCMU010000006">
    <property type="protein sequence ID" value="MDG4946732.1"/>
    <property type="molecule type" value="Genomic_DNA"/>
</dbReference>
<keyword evidence="2" id="KW-1185">Reference proteome</keyword>
<name>A0A9X4MZU5_9FLAO</name>
<evidence type="ECO:0000313" key="1">
    <source>
        <dbReference type="EMBL" id="MDG4946732.1"/>
    </source>
</evidence>
<dbReference type="RefSeq" id="WP_304421069.1">
    <property type="nucleotide sequence ID" value="NZ_JANCMU010000006.1"/>
</dbReference>
<protein>
    <submittedName>
        <fullName evidence="1">Na(+)-translocating NADH-quinone reductase subunit F</fullName>
    </submittedName>
</protein>
<dbReference type="AlphaFoldDB" id="A0A9X4MZU5"/>
<dbReference type="Proteomes" id="UP001152599">
    <property type="component" value="Unassembled WGS sequence"/>
</dbReference>
<evidence type="ECO:0000313" key="2">
    <source>
        <dbReference type="Proteomes" id="UP001152599"/>
    </source>
</evidence>
<sequence>MNFTEEEIHHIGMNFIGEELQKMGYEFLGVNSKLKKHPQFVIFKSGEPITFVMVNTVLFPNSFVDVPEVSQKVIEHAKTQDSSVWFAGVGLCNDEDPNAPMQRGKPYRILFNGFKTLHTHA</sequence>
<proteinExistence type="predicted"/>